<dbReference type="OrthoDB" id="6773164at2759"/>
<dbReference type="EMBL" id="BGPR01002304">
    <property type="protein sequence ID" value="GBM71293.1"/>
    <property type="molecule type" value="Genomic_DNA"/>
</dbReference>
<dbReference type="PANTHER" id="PTHR46409">
    <property type="entry name" value="HTH PSQ-TYPE DOMAIN-CONTAINING PROTEIN"/>
    <property type="match status" value="1"/>
</dbReference>
<keyword evidence="2" id="KW-1185">Reference proteome</keyword>
<protein>
    <submittedName>
        <fullName evidence="1">Uncharacterized protein</fullName>
    </submittedName>
</protein>
<sequence length="274" mass="31939">MTTDMSENCRRCDITSLPVSEIYVVCSSKVNRNLEKRQPGKLNLAHWFTTANRILKFYISTSDPSNELLTLVVFILRVDAPSWFQIKVHHSIKGDARHLWHLSSSSCYLPKKYRDIIEIVIFVNAYFAAPENMLTDERCHMRTLSVRESSRQEKFTQLEMVFATTAVNFGATDYVDHIDWQAFYVTPSTILRHVSCHELLKMIKDDVPMNRWDFIKFLSHTQAVDRILKLVTEASRKTVGPQNRDEFIRTTLESRKHTSKFESRKIINNSSFVI</sequence>
<dbReference type="Proteomes" id="UP000499080">
    <property type="component" value="Unassembled WGS sequence"/>
</dbReference>
<dbReference type="PANTHER" id="PTHR46409:SF1">
    <property type="entry name" value="HTH PSQ-TYPE DOMAIN-CONTAINING PROTEIN"/>
    <property type="match status" value="1"/>
</dbReference>
<dbReference type="AlphaFoldDB" id="A0A4Y2I105"/>
<organism evidence="1 2">
    <name type="scientific">Araneus ventricosus</name>
    <name type="common">Orbweaver spider</name>
    <name type="synonym">Epeira ventricosa</name>
    <dbReference type="NCBI Taxonomy" id="182803"/>
    <lineage>
        <taxon>Eukaryota</taxon>
        <taxon>Metazoa</taxon>
        <taxon>Ecdysozoa</taxon>
        <taxon>Arthropoda</taxon>
        <taxon>Chelicerata</taxon>
        <taxon>Arachnida</taxon>
        <taxon>Araneae</taxon>
        <taxon>Araneomorphae</taxon>
        <taxon>Entelegynae</taxon>
        <taxon>Araneoidea</taxon>
        <taxon>Araneidae</taxon>
        <taxon>Araneus</taxon>
    </lineage>
</organism>
<evidence type="ECO:0000313" key="2">
    <source>
        <dbReference type="Proteomes" id="UP000499080"/>
    </source>
</evidence>
<proteinExistence type="predicted"/>
<name>A0A4Y2I105_ARAVE</name>
<evidence type="ECO:0000313" key="1">
    <source>
        <dbReference type="EMBL" id="GBM71293.1"/>
    </source>
</evidence>
<gene>
    <name evidence="1" type="ORF">AVEN_173865_1</name>
</gene>
<accession>A0A4Y2I105</accession>
<comment type="caution">
    <text evidence="1">The sequence shown here is derived from an EMBL/GenBank/DDBJ whole genome shotgun (WGS) entry which is preliminary data.</text>
</comment>
<reference evidence="1 2" key="1">
    <citation type="journal article" date="2019" name="Sci. Rep.">
        <title>Orb-weaving spider Araneus ventricosus genome elucidates the spidroin gene catalogue.</title>
        <authorList>
            <person name="Kono N."/>
            <person name="Nakamura H."/>
            <person name="Ohtoshi R."/>
            <person name="Moran D.A.P."/>
            <person name="Shinohara A."/>
            <person name="Yoshida Y."/>
            <person name="Fujiwara M."/>
            <person name="Mori M."/>
            <person name="Tomita M."/>
            <person name="Arakawa K."/>
        </authorList>
    </citation>
    <scope>NUCLEOTIDE SEQUENCE [LARGE SCALE GENOMIC DNA]</scope>
</reference>